<dbReference type="SUPFAM" id="SSF53927">
    <property type="entry name" value="Cytidine deaminase-like"/>
    <property type="match status" value="1"/>
</dbReference>
<dbReference type="EMBL" id="VDFU01000002">
    <property type="protein sequence ID" value="TNC52533.1"/>
    <property type="molecule type" value="Genomic_DNA"/>
</dbReference>
<dbReference type="Gene3D" id="3.10.20.10">
    <property type="match status" value="1"/>
</dbReference>
<dbReference type="GO" id="GO:0016783">
    <property type="term" value="F:sulfurtransferase activity"/>
    <property type="evidence" value="ECO:0007669"/>
    <property type="project" value="InterPro"/>
</dbReference>
<dbReference type="Gene3D" id="3.40.140.10">
    <property type="entry name" value="Cytidine Deaminase, domain 2"/>
    <property type="match status" value="1"/>
</dbReference>
<dbReference type="PANTHER" id="PTHR30592:SF1">
    <property type="entry name" value="SULFUR CARRIER PROTEIN FDHD"/>
    <property type="match status" value="1"/>
</dbReference>
<dbReference type="AlphaFoldDB" id="A0A5C4N7C9"/>
<comment type="caution">
    <text evidence="3">Lacks conserved residue(s) required for the propagation of feature annotation.</text>
</comment>
<dbReference type="InterPro" id="IPR003786">
    <property type="entry name" value="FdhD"/>
</dbReference>
<gene>
    <name evidence="3 4" type="primary">fdhD</name>
    <name evidence="4" type="ORF">FHG66_02485</name>
</gene>
<accession>A0A5C4N7C9</accession>
<comment type="caution">
    <text evidence="4">The sequence shown here is derived from an EMBL/GenBank/DDBJ whole genome shotgun (WGS) entry which is preliminary data.</text>
</comment>
<dbReference type="PIRSF" id="PIRSF015626">
    <property type="entry name" value="FdhD"/>
    <property type="match status" value="1"/>
</dbReference>
<sequence>MIPASAPTARVRAVTPDGLQASRTLPEETPIALVYNGGTQAVMMATPADIVDFALGFTLSEGIAPHYDLPDVEVMAHDTPSGPGIEARMWLPPEAERALRSRRRASVGPVGCGLCGIDSLAQALRPLPVLPEAYAGLTTADVKFALGELRDWQPLHDETRAVHAAGFWQPGNGILIAREDVGRHNALDKLIGALARARIDPAMGAIALTSRLSVEMIQKTVMAGCPTLIAVSAPTARAVRIADEANLTIASTSRGEVQVFTHPRRIVTRRRREGPRFVR</sequence>
<reference evidence="4 5" key="1">
    <citation type="submission" date="2019-06" db="EMBL/GenBank/DDBJ databases">
        <title>YIM 131921 draft genome.</title>
        <authorList>
            <person name="Jiang L."/>
        </authorList>
    </citation>
    <scope>NUCLEOTIDE SEQUENCE [LARGE SCALE GENOMIC DNA]</scope>
    <source>
        <strain evidence="4 5">YIM 131921</strain>
    </source>
</reference>
<protein>
    <recommendedName>
        <fullName evidence="3">Sulfur carrier protein FdhD</fullName>
    </recommendedName>
</protein>
<keyword evidence="2 3" id="KW-0501">Molybdenum cofactor biosynthesis</keyword>
<evidence type="ECO:0000256" key="1">
    <source>
        <dbReference type="ARBA" id="ARBA00022490"/>
    </source>
</evidence>
<feature type="active site" description="Cysteine persulfide intermediate" evidence="3">
    <location>
        <position position="112"/>
    </location>
</feature>
<evidence type="ECO:0000313" key="4">
    <source>
        <dbReference type="EMBL" id="TNC52533.1"/>
    </source>
</evidence>
<proteinExistence type="inferred from homology"/>
<comment type="similarity">
    <text evidence="3">Belongs to the FdhD family.</text>
</comment>
<dbReference type="NCBIfam" id="TIGR00129">
    <property type="entry name" value="fdhD_narQ"/>
    <property type="match status" value="1"/>
</dbReference>
<dbReference type="Proteomes" id="UP000305887">
    <property type="component" value="Unassembled WGS sequence"/>
</dbReference>
<dbReference type="HAMAP" id="MF_00187">
    <property type="entry name" value="FdhD"/>
    <property type="match status" value="1"/>
</dbReference>
<dbReference type="GO" id="GO:0097163">
    <property type="term" value="F:sulfur carrier activity"/>
    <property type="evidence" value="ECO:0007669"/>
    <property type="project" value="UniProtKB-UniRule"/>
</dbReference>
<comment type="subcellular location">
    <subcellularLocation>
        <location evidence="3">Cytoplasm</location>
    </subcellularLocation>
</comment>
<keyword evidence="5" id="KW-1185">Reference proteome</keyword>
<dbReference type="OrthoDB" id="3197277at2"/>
<dbReference type="GO" id="GO:0006777">
    <property type="term" value="P:Mo-molybdopterin cofactor biosynthetic process"/>
    <property type="evidence" value="ECO:0007669"/>
    <property type="project" value="UniProtKB-UniRule"/>
</dbReference>
<dbReference type="GO" id="GO:0005737">
    <property type="term" value="C:cytoplasm"/>
    <property type="evidence" value="ECO:0007669"/>
    <property type="project" value="UniProtKB-SubCell"/>
</dbReference>
<name>A0A5C4N7C9_9RHOB</name>
<comment type="function">
    <text evidence="3">Required for formate dehydrogenase (FDH) activity. Acts as a sulfur carrier protein that transfers sulfur from IscS to the molybdenum cofactor prior to its insertion into FDH.</text>
</comment>
<dbReference type="InterPro" id="IPR016193">
    <property type="entry name" value="Cytidine_deaminase-like"/>
</dbReference>
<dbReference type="PANTHER" id="PTHR30592">
    <property type="entry name" value="FORMATE DEHYDROGENASE"/>
    <property type="match status" value="1"/>
</dbReference>
<keyword evidence="1 3" id="KW-0963">Cytoplasm</keyword>
<dbReference type="RefSeq" id="WP_139075216.1">
    <property type="nucleotide sequence ID" value="NZ_VDFU01000002.1"/>
</dbReference>
<evidence type="ECO:0000313" key="5">
    <source>
        <dbReference type="Proteomes" id="UP000305887"/>
    </source>
</evidence>
<dbReference type="Pfam" id="PF02634">
    <property type="entry name" value="FdhD-NarQ"/>
    <property type="match status" value="1"/>
</dbReference>
<keyword evidence="4" id="KW-0808">Transferase</keyword>
<evidence type="ECO:0000256" key="2">
    <source>
        <dbReference type="ARBA" id="ARBA00023150"/>
    </source>
</evidence>
<evidence type="ECO:0000256" key="3">
    <source>
        <dbReference type="HAMAP-Rule" id="MF_00187"/>
    </source>
</evidence>
<organism evidence="4 5">
    <name type="scientific">Rubellimicrobium rubrum</name>
    <dbReference type="NCBI Taxonomy" id="2585369"/>
    <lineage>
        <taxon>Bacteria</taxon>
        <taxon>Pseudomonadati</taxon>
        <taxon>Pseudomonadota</taxon>
        <taxon>Alphaproteobacteria</taxon>
        <taxon>Rhodobacterales</taxon>
        <taxon>Roseobacteraceae</taxon>
        <taxon>Rubellimicrobium</taxon>
    </lineage>
</organism>